<dbReference type="Proteomes" id="UP000179242">
    <property type="component" value="Unassembled WGS sequence"/>
</dbReference>
<gene>
    <name evidence="2" type="ORF">A2438_04205</name>
</gene>
<protein>
    <submittedName>
        <fullName evidence="2">Uncharacterized protein</fullName>
    </submittedName>
</protein>
<keyword evidence="1" id="KW-1133">Transmembrane helix</keyword>
<organism evidence="2 3">
    <name type="scientific">candidate division WOR-1 bacterium RIFOXYC2_FULL_46_14</name>
    <dbReference type="NCBI Taxonomy" id="1802587"/>
    <lineage>
        <taxon>Bacteria</taxon>
        <taxon>Bacillati</taxon>
        <taxon>Saganbacteria</taxon>
    </lineage>
</organism>
<reference evidence="2 3" key="1">
    <citation type="journal article" date="2016" name="Nat. Commun.">
        <title>Thousands of microbial genomes shed light on interconnected biogeochemical processes in an aquifer system.</title>
        <authorList>
            <person name="Anantharaman K."/>
            <person name="Brown C.T."/>
            <person name="Hug L.A."/>
            <person name="Sharon I."/>
            <person name="Castelle C.J."/>
            <person name="Probst A.J."/>
            <person name="Thomas B.C."/>
            <person name="Singh A."/>
            <person name="Wilkins M.J."/>
            <person name="Karaoz U."/>
            <person name="Brodie E.L."/>
            <person name="Williams K.H."/>
            <person name="Hubbard S.S."/>
            <person name="Banfield J.F."/>
        </authorList>
    </citation>
    <scope>NUCLEOTIDE SEQUENCE [LARGE SCALE GENOMIC DNA]</scope>
</reference>
<keyword evidence="1" id="KW-0812">Transmembrane</keyword>
<evidence type="ECO:0000313" key="2">
    <source>
        <dbReference type="EMBL" id="OGC40445.1"/>
    </source>
</evidence>
<keyword evidence="1" id="KW-0472">Membrane</keyword>
<proteinExistence type="predicted"/>
<comment type="caution">
    <text evidence="2">The sequence shown here is derived from an EMBL/GenBank/DDBJ whole genome shotgun (WGS) entry which is preliminary data.</text>
</comment>
<sequence length="416" mass="45467">MKKSFSVLFALVLLLLVVFLLVYYFVGGCGRTATTNNEEYLPVLSSYNTFTLSTKPISVAISQDGVELVPLTVLALSSDESKGIKNSALAMAIGYCVFLKLTDLENELTAAGATSAETNDIMTGANVNQWLATAFQETRFAPITEVLKSGYYQIDDKPSTVAEGMGEYYAFLNNLDGGATFVYPTNYPTLNKINEKGFVWSSVEKGYYEAKSYSKNRVAYNNRPYSDFNLAKWAVAYTRKNGSTQYPFKTSVVTSEAPGTLGAFNCFGQVMSYFYNRGQNPFTNPDTWPPSKVITDAFGTSSSDLPLLEVSATYEVGSSSVAYGKRYIWQLGWLNAMLNASADVYTEEISLQDVKDVLTILKGFYSGEVAANDTAVVAAIASAEAIDASKWGHAYNSAQTFENVYNITSAMMEASK</sequence>
<name>A0A1F4U649_UNCSA</name>
<dbReference type="EMBL" id="MEUJ01000004">
    <property type="protein sequence ID" value="OGC40445.1"/>
    <property type="molecule type" value="Genomic_DNA"/>
</dbReference>
<accession>A0A1F4U649</accession>
<feature type="transmembrane region" description="Helical" evidence="1">
    <location>
        <begin position="7"/>
        <end position="26"/>
    </location>
</feature>
<dbReference type="PROSITE" id="PS51257">
    <property type="entry name" value="PROKAR_LIPOPROTEIN"/>
    <property type="match status" value="1"/>
</dbReference>
<evidence type="ECO:0000256" key="1">
    <source>
        <dbReference type="SAM" id="Phobius"/>
    </source>
</evidence>
<dbReference type="AlphaFoldDB" id="A0A1F4U649"/>
<evidence type="ECO:0000313" key="3">
    <source>
        <dbReference type="Proteomes" id="UP000179242"/>
    </source>
</evidence>